<dbReference type="AlphaFoldDB" id="A0A146KHS3"/>
<protein>
    <submittedName>
        <fullName evidence="3">Lysosomal acid phosphatase</fullName>
    </submittedName>
</protein>
<sequence>KFLMQEQLQKLIAITRHGARTTLAPAPDNDKYECDYFALISQNMSDNQLKLNYDIANPQQGNCQLGDLINAGSIQHQNLGYYLKKNYGALLSKNNLKSYYRSSFAHRTLGSIKSLLDYIFQDQDYETHVADENQDSMEIKNCKYNDKWLEYTRNIPIVIKNEDNLIKIKQILNIDSDEYFDWWMIYDYLESKRFMLMS</sequence>
<reference evidence="3" key="1">
    <citation type="submission" date="2015-07" db="EMBL/GenBank/DDBJ databases">
        <title>Adaptation to a free-living lifestyle via gene acquisitions in the diplomonad Trepomonas sp. PC1.</title>
        <authorList>
            <person name="Xu F."/>
            <person name="Jerlstrom-Hultqvist J."/>
            <person name="Kolisko M."/>
            <person name="Simpson A.G.B."/>
            <person name="Roger A.J."/>
            <person name="Svard S.G."/>
            <person name="Andersson J.O."/>
        </authorList>
    </citation>
    <scope>NUCLEOTIDE SEQUENCE</scope>
    <source>
        <strain evidence="3">PC1</strain>
    </source>
</reference>
<comment type="similarity">
    <text evidence="1">Belongs to the histidine acid phosphatase family.</text>
</comment>
<keyword evidence="2" id="KW-0378">Hydrolase</keyword>
<name>A0A146KHS3_9EUKA</name>
<dbReference type="PANTHER" id="PTHR11567">
    <property type="entry name" value="ACID PHOSPHATASE-RELATED"/>
    <property type="match status" value="1"/>
</dbReference>
<organism evidence="3">
    <name type="scientific">Trepomonas sp. PC1</name>
    <dbReference type="NCBI Taxonomy" id="1076344"/>
    <lineage>
        <taxon>Eukaryota</taxon>
        <taxon>Metamonada</taxon>
        <taxon>Diplomonadida</taxon>
        <taxon>Hexamitidae</taxon>
        <taxon>Hexamitinae</taxon>
        <taxon>Trepomonas</taxon>
    </lineage>
</organism>
<dbReference type="InterPro" id="IPR029033">
    <property type="entry name" value="His_PPase_superfam"/>
</dbReference>
<dbReference type="Gene3D" id="3.40.50.1240">
    <property type="entry name" value="Phosphoglycerate mutase-like"/>
    <property type="match status" value="1"/>
</dbReference>
<dbReference type="GO" id="GO:0016791">
    <property type="term" value="F:phosphatase activity"/>
    <property type="evidence" value="ECO:0007669"/>
    <property type="project" value="TreeGrafter"/>
</dbReference>
<evidence type="ECO:0000256" key="2">
    <source>
        <dbReference type="ARBA" id="ARBA00022801"/>
    </source>
</evidence>
<dbReference type="InterPro" id="IPR000560">
    <property type="entry name" value="His_Pase_clade-2"/>
</dbReference>
<gene>
    <name evidence="3" type="ORF">TPC1_12145</name>
</gene>
<accession>A0A146KHS3</accession>
<proteinExistence type="inferred from homology"/>
<feature type="non-terminal residue" evidence="3">
    <location>
        <position position="1"/>
    </location>
</feature>
<dbReference type="Pfam" id="PF00328">
    <property type="entry name" value="His_Phos_2"/>
    <property type="match status" value="1"/>
</dbReference>
<evidence type="ECO:0000313" key="3">
    <source>
        <dbReference type="EMBL" id="JAP94996.1"/>
    </source>
</evidence>
<feature type="non-terminal residue" evidence="3">
    <location>
        <position position="198"/>
    </location>
</feature>
<dbReference type="PANTHER" id="PTHR11567:SF110">
    <property type="entry name" value="2-PHOSPHOXYLOSE PHOSPHATASE 1"/>
    <property type="match status" value="1"/>
</dbReference>
<dbReference type="SUPFAM" id="SSF53254">
    <property type="entry name" value="Phosphoglycerate mutase-like"/>
    <property type="match status" value="1"/>
</dbReference>
<dbReference type="InterPro" id="IPR050645">
    <property type="entry name" value="Histidine_acid_phosphatase"/>
</dbReference>
<evidence type="ECO:0000256" key="1">
    <source>
        <dbReference type="ARBA" id="ARBA00005375"/>
    </source>
</evidence>
<dbReference type="EMBL" id="GDID01001610">
    <property type="protein sequence ID" value="JAP94996.1"/>
    <property type="molecule type" value="Transcribed_RNA"/>
</dbReference>